<evidence type="ECO:0000256" key="2">
    <source>
        <dbReference type="ARBA" id="ARBA00009565"/>
    </source>
</evidence>
<dbReference type="Pfam" id="PF04103">
    <property type="entry name" value="CD20"/>
    <property type="match status" value="1"/>
</dbReference>
<evidence type="ECO:0000256" key="1">
    <source>
        <dbReference type="ARBA" id="ARBA00004141"/>
    </source>
</evidence>
<sequence>MQSDTIPSFSSRRAQVLGWIQIVCGVVVFVLQCFNIHYRFALYFVGYGIWGGVMFIISGALTVVSAKQSNSMIVSSMVTSIVSAVVAAFIFACAVFGTVWADYENEWYSKRRSYYLETEYRIVIHSLVAVFTFLELIVAIVTSAFDCRVKCCRNETQASTVQYVTVEGGGKVPVVVLNENAQMNAAGAAAIPAHSQEKRGF</sequence>
<comment type="subcellular location">
    <subcellularLocation>
        <location evidence="1">Membrane</location>
        <topology evidence="1">Multi-pass membrane protein</topology>
    </subcellularLocation>
</comment>
<evidence type="ECO:0000256" key="6">
    <source>
        <dbReference type="SAM" id="Phobius"/>
    </source>
</evidence>
<dbReference type="OMA" id="FCITVST"/>
<dbReference type="InterPro" id="IPR007237">
    <property type="entry name" value="CD20-like"/>
</dbReference>
<keyword evidence="4 6" id="KW-1133">Transmembrane helix</keyword>
<name>R7UE20_CAPTE</name>
<dbReference type="InterPro" id="IPR030417">
    <property type="entry name" value="MS4A"/>
</dbReference>
<dbReference type="EMBL" id="KB302122">
    <property type="protein sequence ID" value="ELU04784.1"/>
    <property type="molecule type" value="Genomic_DNA"/>
</dbReference>
<protein>
    <recommendedName>
        <fullName evidence="10">MARVEL domain-containing protein</fullName>
    </recommendedName>
</protein>
<reference evidence="8" key="3">
    <citation type="submission" date="2015-06" db="UniProtKB">
        <authorList>
            <consortium name="EnsemblMetazoa"/>
        </authorList>
    </citation>
    <scope>IDENTIFICATION</scope>
</reference>
<keyword evidence="9" id="KW-1185">Reference proteome</keyword>
<dbReference type="Proteomes" id="UP000014760">
    <property type="component" value="Unassembled WGS sequence"/>
</dbReference>
<organism evidence="7">
    <name type="scientific">Capitella teleta</name>
    <name type="common">Polychaete worm</name>
    <dbReference type="NCBI Taxonomy" id="283909"/>
    <lineage>
        <taxon>Eukaryota</taxon>
        <taxon>Metazoa</taxon>
        <taxon>Spiralia</taxon>
        <taxon>Lophotrochozoa</taxon>
        <taxon>Annelida</taxon>
        <taxon>Polychaeta</taxon>
        <taxon>Sedentaria</taxon>
        <taxon>Scolecida</taxon>
        <taxon>Capitellidae</taxon>
        <taxon>Capitella</taxon>
    </lineage>
</organism>
<accession>R7UE20</accession>
<dbReference type="OrthoDB" id="10071849at2759"/>
<evidence type="ECO:0000313" key="9">
    <source>
        <dbReference type="Proteomes" id="UP000014760"/>
    </source>
</evidence>
<evidence type="ECO:0008006" key="10">
    <source>
        <dbReference type="Google" id="ProtNLM"/>
    </source>
</evidence>
<gene>
    <name evidence="7" type="ORF">CAPTEDRAFT_227881</name>
</gene>
<dbReference type="HOGENOM" id="CLU_111282_0_0_1"/>
<evidence type="ECO:0000313" key="8">
    <source>
        <dbReference type="EnsemblMetazoa" id="CapteP227881"/>
    </source>
</evidence>
<proteinExistence type="inferred from homology"/>
<dbReference type="AlphaFoldDB" id="R7UE20"/>
<dbReference type="EMBL" id="AMQN01023854">
    <property type="status" value="NOT_ANNOTATED_CDS"/>
    <property type="molecule type" value="Genomic_DNA"/>
</dbReference>
<evidence type="ECO:0000256" key="5">
    <source>
        <dbReference type="ARBA" id="ARBA00023136"/>
    </source>
</evidence>
<evidence type="ECO:0000256" key="3">
    <source>
        <dbReference type="ARBA" id="ARBA00022692"/>
    </source>
</evidence>
<dbReference type="EnsemblMetazoa" id="CapteT227881">
    <property type="protein sequence ID" value="CapteP227881"/>
    <property type="gene ID" value="CapteG227881"/>
</dbReference>
<evidence type="ECO:0000256" key="4">
    <source>
        <dbReference type="ARBA" id="ARBA00022989"/>
    </source>
</evidence>
<feature type="transmembrane region" description="Helical" evidence="6">
    <location>
        <begin position="16"/>
        <end position="34"/>
    </location>
</feature>
<reference evidence="7 9" key="2">
    <citation type="journal article" date="2013" name="Nature">
        <title>Insights into bilaterian evolution from three spiralian genomes.</title>
        <authorList>
            <person name="Simakov O."/>
            <person name="Marletaz F."/>
            <person name="Cho S.J."/>
            <person name="Edsinger-Gonzales E."/>
            <person name="Havlak P."/>
            <person name="Hellsten U."/>
            <person name="Kuo D.H."/>
            <person name="Larsson T."/>
            <person name="Lv J."/>
            <person name="Arendt D."/>
            <person name="Savage R."/>
            <person name="Osoegawa K."/>
            <person name="de Jong P."/>
            <person name="Grimwood J."/>
            <person name="Chapman J.A."/>
            <person name="Shapiro H."/>
            <person name="Aerts A."/>
            <person name="Otillar R.P."/>
            <person name="Terry A.Y."/>
            <person name="Boore J.L."/>
            <person name="Grigoriev I.V."/>
            <person name="Lindberg D.R."/>
            <person name="Seaver E.C."/>
            <person name="Weisblat D.A."/>
            <person name="Putnam N.H."/>
            <person name="Rokhsar D.S."/>
        </authorList>
    </citation>
    <scope>NUCLEOTIDE SEQUENCE</scope>
    <source>
        <strain evidence="7 9">I ESC-2004</strain>
    </source>
</reference>
<feature type="transmembrane region" description="Helical" evidence="6">
    <location>
        <begin position="122"/>
        <end position="145"/>
    </location>
</feature>
<keyword evidence="5 6" id="KW-0472">Membrane</keyword>
<dbReference type="GO" id="GO:0016020">
    <property type="term" value="C:membrane"/>
    <property type="evidence" value="ECO:0007669"/>
    <property type="project" value="UniProtKB-SubCell"/>
</dbReference>
<keyword evidence="3 6" id="KW-0812">Transmembrane</keyword>
<dbReference type="PANTHER" id="PTHR23320:SF165">
    <property type="entry name" value="MARVEL DOMAIN-CONTAINING PROTEIN"/>
    <property type="match status" value="1"/>
</dbReference>
<dbReference type="PANTHER" id="PTHR23320">
    <property type="entry name" value="MEMBRANE-SPANNING 4-DOMAINS SUBFAMILY A MS4A -RELATED"/>
    <property type="match status" value="1"/>
</dbReference>
<feature type="transmembrane region" description="Helical" evidence="6">
    <location>
        <begin position="81"/>
        <end position="101"/>
    </location>
</feature>
<feature type="transmembrane region" description="Helical" evidence="6">
    <location>
        <begin position="41"/>
        <end position="61"/>
    </location>
</feature>
<reference evidence="9" key="1">
    <citation type="submission" date="2012-12" db="EMBL/GenBank/DDBJ databases">
        <authorList>
            <person name="Hellsten U."/>
            <person name="Grimwood J."/>
            <person name="Chapman J.A."/>
            <person name="Shapiro H."/>
            <person name="Aerts A."/>
            <person name="Otillar R.P."/>
            <person name="Terry A.Y."/>
            <person name="Boore J.L."/>
            <person name="Simakov O."/>
            <person name="Marletaz F."/>
            <person name="Cho S.-J."/>
            <person name="Edsinger-Gonzales E."/>
            <person name="Havlak P."/>
            <person name="Kuo D.-H."/>
            <person name="Larsson T."/>
            <person name="Lv J."/>
            <person name="Arendt D."/>
            <person name="Savage R."/>
            <person name="Osoegawa K."/>
            <person name="de Jong P."/>
            <person name="Lindberg D.R."/>
            <person name="Seaver E.C."/>
            <person name="Weisblat D.A."/>
            <person name="Putnam N.H."/>
            <person name="Grigoriev I.V."/>
            <person name="Rokhsar D.S."/>
        </authorList>
    </citation>
    <scope>NUCLEOTIDE SEQUENCE</scope>
    <source>
        <strain evidence="9">I ESC-2004</strain>
    </source>
</reference>
<evidence type="ECO:0000313" key="7">
    <source>
        <dbReference type="EMBL" id="ELU04784.1"/>
    </source>
</evidence>
<comment type="similarity">
    <text evidence="2">Belongs to the MS4A family.</text>
</comment>